<evidence type="ECO:0000313" key="4">
    <source>
        <dbReference type="Proteomes" id="UP000043699"/>
    </source>
</evidence>
<reference evidence="3 4" key="1">
    <citation type="submission" date="2014-09" db="EMBL/GenBank/DDBJ databases">
        <authorList>
            <person name="Urmite Genomes Urmite Genomes"/>
        </authorList>
    </citation>
    <scope>NUCLEOTIDE SEQUENCE [LARGE SCALE GENOMIC DNA]</scope>
    <source>
        <strain evidence="3 4">ES2</strain>
    </source>
</reference>
<dbReference type="Proteomes" id="UP000043699">
    <property type="component" value="Unassembled WGS sequence"/>
</dbReference>
<proteinExistence type="predicted"/>
<evidence type="ECO:0000313" key="3">
    <source>
        <dbReference type="EMBL" id="CEG23418.1"/>
    </source>
</evidence>
<organism evidence="3 4">
    <name type="scientific">Planococcus massiliensis</name>
    <dbReference type="NCBI Taxonomy" id="1499687"/>
    <lineage>
        <taxon>Bacteria</taxon>
        <taxon>Bacillati</taxon>
        <taxon>Bacillota</taxon>
        <taxon>Bacilli</taxon>
        <taxon>Bacillales</taxon>
        <taxon>Caryophanaceae</taxon>
        <taxon>Planococcus</taxon>
    </lineage>
</organism>
<protein>
    <recommendedName>
        <fullName evidence="2">DUF2268 domain-containing protein</fullName>
    </recommendedName>
</protein>
<name>A0A098EMA6_9BACL</name>
<accession>A0A098EMA6</accession>
<dbReference type="Pfam" id="PF10026">
    <property type="entry name" value="DUF2268"/>
    <property type="match status" value="1"/>
</dbReference>
<dbReference type="EMBL" id="CCXS01000001">
    <property type="protein sequence ID" value="CEG23418.1"/>
    <property type="molecule type" value="Genomic_DNA"/>
</dbReference>
<feature type="coiled-coil region" evidence="1">
    <location>
        <begin position="103"/>
        <end position="130"/>
    </location>
</feature>
<evidence type="ECO:0000259" key="2">
    <source>
        <dbReference type="Pfam" id="PF10026"/>
    </source>
</evidence>
<dbReference type="OrthoDB" id="1437293at2"/>
<dbReference type="STRING" id="1499687.BN1080_02394"/>
<feature type="domain" description="DUF2268" evidence="2">
    <location>
        <begin position="122"/>
        <end position="311"/>
    </location>
</feature>
<dbReference type="AlphaFoldDB" id="A0A098EMA6"/>
<keyword evidence="4" id="KW-1185">Reference proteome</keyword>
<dbReference type="PROSITE" id="PS51257">
    <property type="entry name" value="PROKAR_LIPOPROTEIN"/>
    <property type="match status" value="1"/>
</dbReference>
<evidence type="ECO:0000256" key="1">
    <source>
        <dbReference type="SAM" id="Coils"/>
    </source>
</evidence>
<dbReference type="InterPro" id="IPR018728">
    <property type="entry name" value="DUF2268"/>
</dbReference>
<gene>
    <name evidence="3" type="ORF">BN1080_02394</name>
</gene>
<sequence length="320" mass="36679">MAKTNVKIAALLILILFSLIGCSEDKKKDAYQEGKPTFSFEHEEQEFTVVNYLPAMEEFIKAAEADPDNKDELYKKIVHGSLRDHGLGYSILEEWIFAVPFDLAKLEASVTELTEQKEQYEEAIKEALVLSADLLPGENKTIHVFPALPEFARSMEEVDYVTGFVWEQGDMVLLLDPRFNEDSLKQTVAHEYHHMVYEEKQKNLLFTVAERSVMEGKADVFAKMIYPDQIPPWASFSSEYEKANAIENFKAFNQSADPEIIMEFHNGSPVKQIPQWAHYKVGNDMVQTYLSEHQEMSIPEWTALETEAFLKNSGYQDGEQ</sequence>
<keyword evidence="1" id="KW-0175">Coiled coil</keyword>
<dbReference type="RefSeq" id="WP_052652212.1">
    <property type="nucleotide sequence ID" value="NZ_CCXS01000001.1"/>
</dbReference>